<feature type="compositionally biased region" description="Pro residues" evidence="1">
    <location>
        <begin position="58"/>
        <end position="72"/>
    </location>
</feature>
<name>A0ABN1HQ62_9ACTN</name>
<dbReference type="EMBL" id="BAAAGU010000055">
    <property type="protein sequence ID" value="GAA0662642.1"/>
    <property type="molecule type" value="Genomic_DNA"/>
</dbReference>
<evidence type="ECO:0000313" key="3">
    <source>
        <dbReference type="Proteomes" id="UP001500724"/>
    </source>
</evidence>
<sequence length="80" mass="8856">MTATVPDRTSRHRVDRAAPAHPPRRTRTTPTRAPTRQHPAALRPAPFPHALPRLLSPVPRPAPAHPPRPPDVPRSVVLRC</sequence>
<reference evidence="2 3" key="1">
    <citation type="journal article" date="2019" name="Int. J. Syst. Evol. Microbiol.">
        <title>The Global Catalogue of Microorganisms (GCM) 10K type strain sequencing project: providing services to taxonomists for standard genome sequencing and annotation.</title>
        <authorList>
            <consortium name="The Broad Institute Genomics Platform"/>
            <consortium name="The Broad Institute Genome Sequencing Center for Infectious Disease"/>
            <person name="Wu L."/>
            <person name="Ma J."/>
        </authorList>
    </citation>
    <scope>NUCLEOTIDE SEQUENCE [LARGE SCALE GENOMIC DNA]</scope>
    <source>
        <strain evidence="2 3">JCM 10367</strain>
    </source>
</reference>
<keyword evidence="3" id="KW-1185">Reference proteome</keyword>
<protein>
    <submittedName>
        <fullName evidence="2">Uncharacterized protein</fullName>
    </submittedName>
</protein>
<gene>
    <name evidence="2" type="ORF">GCM10009535_47830</name>
</gene>
<accession>A0ABN1HQ62</accession>
<feature type="region of interest" description="Disordered" evidence="1">
    <location>
        <begin position="1"/>
        <end position="80"/>
    </location>
</feature>
<comment type="caution">
    <text evidence="2">The sequence shown here is derived from an EMBL/GenBank/DDBJ whole genome shotgun (WGS) entry which is preliminary data.</text>
</comment>
<proteinExistence type="predicted"/>
<organism evidence="2 3">
    <name type="scientific">Streptomyces thermocarboxydovorans</name>
    <dbReference type="NCBI Taxonomy" id="59298"/>
    <lineage>
        <taxon>Bacteria</taxon>
        <taxon>Bacillati</taxon>
        <taxon>Actinomycetota</taxon>
        <taxon>Actinomycetes</taxon>
        <taxon>Kitasatosporales</taxon>
        <taxon>Streptomycetaceae</taxon>
        <taxon>Streptomyces</taxon>
    </lineage>
</organism>
<dbReference type="Proteomes" id="UP001500724">
    <property type="component" value="Unassembled WGS sequence"/>
</dbReference>
<evidence type="ECO:0000313" key="2">
    <source>
        <dbReference type="EMBL" id="GAA0662642.1"/>
    </source>
</evidence>
<feature type="compositionally biased region" description="Low complexity" evidence="1">
    <location>
        <begin position="28"/>
        <end position="41"/>
    </location>
</feature>
<evidence type="ECO:0000256" key="1">
    <source>
        <dbReference type="SAM" id="MobiDB-lite"/>
    </source>
</evidence>